<dbReference type="SUPFAM" id="SSF55797">
    <property type="entry name" value="PR-1-like"/>
    <property type="match status" value="1"/>
</dbReference>
<evidence type="ECO:0000259" key="2">
    <source>
        <dbReference type="SMART" id="SM00198"/>
    </source>
</evidence>
<dbReference type="Proteomes" id="UP000054321">
    <property type="component" value="Unassembled WGS sequence"/>
</dbReference>
<dbReference type="InParanoid" id="A0A0C3E1A2"/>
<reference evidence="3 4" key="1">
    <citation type="submission" date="2014-04" db="EMBL/GenBank/DDBJ databases">
        <authorList>
            <consortium name="DOE Joint Genome Institute"/>
            <person name="Kuo A."/>
            <person name="Martino E."/>
            <person name="Perotto S."/>
            <person name="Kohler A."/>
            <person name="Nagy L.G."/>
            <person name="Floudas D."/>
            <person name="Copeland A."/>
            <person name="Barry K.W."/>
            <person name="Cichocki N."/>
            <person name="Veneault-Fourrey C."/>
            <person name="LaButti K."/>
            <person name="Lindquist E.A."/>
            <person name="Lipzen A."/>
            <person name="Lundell T."/>
            <person name="Morin E."/>
            <person name="Murat C."/>
            <person name="Sun H."/>
            <person name="Tunlid A."/>
            <person name="Henrissat B."/>
            <person name="Grigoriev I.V."/>
            <person name="Hibbett D.S."/>
            <person name="Martin F."/>
            <person name="Nordberg H.P."/>
            <person name="Cantor M.N."/>
            <person name="Hua S.X."/>
        </authorList>
    </citation>
    <scope>NUCLEOTIDE SEQUENCE [LARGE SCALE GENOMIC DNA]</scope>
    <source>
        <strain evidence="3 4">Zn</strain>
    </source>
</reference>
<organism evidence="3 4">
    <name type="scientific">Oidiodendron maius (strain Zn)</name>
    <dbReference type="NCBI Taxonomy" id="913774"/>
    <lineage>
        <taxon>Eukaryota</taxon>
        <taxon>Fungi</taxon>
        <taxon>Dikarya</taxon>
        <taxon>Ascomycota</taxon>
        <taxon>Pezizomycotina</taxon>
        <taxon>Leotiomycetes</taxon>
        <taxon>Leotiomycetes incertae sedis</taxon>
        <taxon>Myxotrichaceae</taxon>
        <taxon>Oidiodendron</taxon>
    </lineage>
</organism>
<feature type="compositionally biased region" description="Pro residues" evidence="1">
    <location>
        <begin position="189"/>
        <end position="219"/>
    </location>
</feature>
<evidence type="ECO:0000256" key="1">
    <source>
        <dbReference type="SAM" id="MobiDB-lite"/>
    </source>
</evidence>
<proteinExistence type="predicted"/>
<dbReference type="HOGENOM" id="CLU_035730_5_0_1"/>
<dbReference type="InterPro" id="IPR014044">
    <property type="entry name" value="CAP_dom"/>
</dbReference>
<reference evidence="4" key="2">
    <citation type="submission" date="2015-01" db="EMBL/GenBank/DDBJ databases">
        <title>Evolutionary Origins and Diversification of the Mycorrhizal Mutualists.</title>
        <authorList>
            <consortium name="DOE Joint Genome Institute"/>
            <consortium name="Mycorrhizal Genomics Consortium"/>
            <person name="Kohler A."/>
            <person name="Kuo A."/>
            <person name="Nagy L.G."/>
            <person name="Floudas D."/>
            <person name="Copeland A."/>
            <person name="Barry K.W."/>
            <person name="Cichocki N."/>
            <person name="Veneault-Fourrey C."/>
            <person name="LaButti K."/>
            <person name="Lindquist E.A."/>
            <person name="Lipzen A."/>
            <person name="Lundell T."/>
            <person name="Morin E."/>
            <person name="Murat C."/>
            <person name="Riley R."/>
            <person name="Ohm R."/>
            <person name="Sun H."/>
            <person name="Tunlid A."/>
            <person name="Henrissat B."/>
            <person name="Grigoriev I.V."/>
            <person name="Hibbett D.S."/>
            <person name="Martin F."/>
        </authorList>
    </citation>
    <scope>NUCLEOTIDE SEQUENCE [LARGE SCALE GENOMIC DNA]</scope>
    <source>
        <strain evidence="4">Zn</strain>
    </source>
</reference>
<feature type="compositionally biased region" description="Basic and acidic residues" evidence="1">
    <location>
        <begin position="1"/>
        <end position="28"/>
    </location>
</feature>
<protein>
    <recommendedName>
        <fullName evidence="2">SCP domain-containing protein</fullName>
    </recommendedName>
</protein>
<gene>
    <name evidence="3" type="ORF">OIDMADRAFT_22903</name>
</gene>
<dbReference type="EMBL" id="KN832870">
    <property type="protein sequence ID" value="KIN08073.1"/>
    <property type="molecule type" value="Genomic_DNA"/>
</dbReference>
<feature type="domain" description="SCP" evidence="2">
    <location>
        <begin position="245"/>
        <end position="398"/>
    </location>
</feature>
<feature type="region of interest" description="Disordered" evidence="1">
    <location>
        <begin position="1"/>
        <end position="75"/>
    </location>
</feature>
<dbReference type="OrthoDB" id="337038at2759"/>
<feature type="compositionally biased region" description="Low complexity" evidence="1">
    <location>
        <begin position="175"/>
        <end position="188"/>
    </location>
</feature>
<dbReference type="SMART" id="SM00198">
    <property type="entry name" value="SCP"/>
    <property type="match status" value="1"/>
</dbReference>
<dbReference type="PANTHER" id="PTHR10334">
    <property type="entry name" value="CYSTEINE-RICH SECRETORY PROTEIN-RELATED"/>
    <property type="match status" value="1"/>
</dbReference>
<dbReference type="STRING" id="913774.A0A0C3E1A2"/>
<keyword evidence="4" id="KW-1185">Reference proteome</keyword>
<dbReference type="Gene3D" id="3.40.33.10">
    <property type="entry name" value="CAP"/>
    <property type="match status" value="1"/>
</dbReference>
<dbReference type="Pfam" id="PF00188">
    <property type="entry name" value="CAP"/>
    <property type="match status" value="1"/>
</dbReference>
<feature type="compositionally biased region" description="Polar residues" evidence="1">
    <location>
        <begin position="64"/>
        <end position="75"/>
    </location>
</feature>
<dbReference type="PRINTS" id="PR00837">
    <property type="entry name" value="V5TPXLIKE"/>
</dbReference>
<feature type="compositionally biased region" description="Low complexity" evidence="1">
    <location>
        <begin position="50"/>
        <end position="63"/>
    </location>
</feature>
<dbReference type="InterPro" id="IPR035940">
    <property type="entry name" value="CAP_sf"/>
</dbReference>
<dbReference type="AlphaFoldDB" id="A0A0C3E1A2"/>
<evidence type="ECO:0000313" key="3">
    <source>
        <dbReference type="EMBL" id="KIN08073.1"/>
    </source>
</evidence>
<dbReference type="InterPro" id="IPR001283">
    <property type="entry name" value="CRISP-related"/>
</dbReference>
<sequence length="419" mass="45127">MTRRDIVEGERTTQRDHYANGLDREFRRFFSPYEPTAREPSERPSPTRPPHSLSQSAHQLHSSTESPPTYSSAAQSSTPLSLLYYLSCRARLSEKRKQPPAEPDSKMRSSSILCVLGAALVAASPVHNKLHKKAIAWEVVTDIVTVTVTAGATSSKGPIFIEHTVLVEPIEAPETTSKSTTTKVHTTSTPPPPPPPKTTSTPPPPPKTTSTPPPPPPAPKTTSSPAPVIIVPTPSPQPAPAAAPAGYSGAVEYYHNLHRTNHSAPAIVWNQTLADWAANTASTCVFAHDMDQGTRNYGQNIDAVGMSDAVSNWNPANVVAYSVTDGWYYSEYENFADYYNVPSPPMGGNEYLHFTQVVWKGTQSAGCASQYCGLNTVLGGSYGWFTVCNYFPAGNMEGSFNVDVGPPVNDASVKVAFPS</sequence>
<accession>A0A0C3E1A2</accession>
<name>A0A0C3E1A2_OIDMZ</name>
<evidence type="ECO:0000313" key="4">
    <source>
        <dbReference type="Proteomes" id="UP000054321"/>
    </source>
</evidence>
<feature type="region of interest" description="Disordered" evidence="1">
    <location>
        <begin position="171"/>
        <end position="229"/>
    </location>
</feature>